<dbReference type="InterPro" id="IPR024492">
    <property type="entry name" value="DUF2764"/>
</dbReference>
<accession>A0A372MGW3</accession>
<reference evidence="1 2" key="2">
    <citation type="submission" date="2018-09" db="EMBL/GenBank/DDBJ databases">
        <title>Genome of Sphaerochaeta halotolerans strain 4-11.</title>
        <authorList>
            <person name="Nazina T.N."/>
            <person name="Sokolova D.S."/>
        </authorList>
    </citation>
    <scope>NUCLEOTIDE SEQUENCE [LARGE SCALE GENOMIC DNA]</scope>
    <source>
        <strain evidence="1 2">4-11</strain>
    </source>
</reference>
<proteinExistence type="predicted"/>
<dbReference type="EMBL" id="QUWK01000008">
    <property type="protein sequence ID" value="RFU94546.1"/>
    <property type="molecule type" value="Genomic_DNA"/>
</dbReference>
<sequence>MASYYYLVATLPSLRYDGTLPFTTDAFLALCKDQVSNAHYLLLEQAVEGVASMHHFLSRYQHFADMVKKELTEARSKKLSLSDPSYRNDGEKEARISDIVRQALASDDVLQAEMLLIKLHWNYLDELSALHTFDIEGLLSYALKLKMLQRKSLFTREEGNAEFKRLFSNIQTEIENN</sequence>
<name>A0A372MGW3_9SPIR</name>
<dbReference type="Pfam" id="PF10962">
    <property type="entry name" value="DUF2764"/>
    <property type="match status" value="1"/>
</dbReference>
<dbReference type="OrthoDB" id="5417808at2"/>
<comment type="caution">
    <text evidence="1">The sequence shown here is derived from an EMBL/GenBank/DDBJ whole genome shotgun (WGS) entry which is preliminary data.</text>
</comment>
<dbReference type="RefSeq" id="WP_117330580.1">
    <property type="nucleotide sequence ID" value="NZ_QUWK01000008.1"/>
</dbReference>
<reference evidence="2" key="1">
    <citation type="submission" date="2018-08" db="EMBL/GenBank/DDBJ databases">
        <authorList>
            <person name="Grouzdev D.S."/>
            <person name="Krutkina M.S."/>
        </authorList>
    </citation>
    <scope>NUCLEOTIDE SEQUENCE [LARGE SCALE GENOMIC DNA]</scope>
    <source>
        <strain evidence="2">4-11</strain>
    </source>
</reference>
<protein>
    <submittedName>
        <fullName evidence="1">DUF2764 family protein</fullName>
    </submittedName>
</protein>
<evidence type="ECO:0000313" key="1">
    <source>
        <dbReference type="EMBL" id="RFU94546.1"/>
    </source>
</evidence>
<gene>
    <name evidence="1" type="ORF">DYP60_08495</name>
</gene>
<evidence type="ECO:0000313" key="2">
    <source>
        <dbReference type="Proteomes" id="UP000264002"/>
    </source>
</evidence>
<dbReference type="Proteomes" id="UP000264002">
    <property type="component" value="Unassembled WGS sequence"/>
</dbReference>
<organism evidence="1 2">
    <name type="scientific">Sphaerochaeta halotolerans</name>
    <dbReference type="NCBI Taxonomy" id="2293840"/>
    <lineage>
        <taxon>Bacteria</taxon>
        <taxon>Pseudomonadati</taxon>
        <taxon>Spirochaetota</taxon>
        <taxon>Spirochaetia</taxon>
        <taxon>Spirochaetales</taxon>
        <taxon>Sphaerochaetaceae</taxon>
        <taxon>Sphaerochaeta</taxon>
    </lineage>
</organism>
<dbReference type="AlphaFoldDB" id="A0A372MGW3"/>
<keyword evidence="2" id="KW-1185">Reference proteome</keyword>